<dbReference type="InterPro" id="IPR028884">
    <property type="entry name" value="Trm82"/>
</dbReference>
<organism evidence="10 11">
    <name type="scientific">Blomia tropicalis</name>
    <name type="common">Mite</name>
    <dbReference type="NCBI Taxonomy" id="40697"/>
    <lineage>
        <taxon>Eukaryota</taxon>
        <taxon>Metazoa</taxon>
        <taxon>Ecdysozoa</taxon>
        <taxon>Arthropoda</taxon>
        <taxon>Chelicerata</taxon>
        <taxon>Arachnida</taxon>
        <taxon>Acari</taxon>
        <taxon>Acariformes</taxon>
        <taxon>Sarcoptiformes</taxon>
        <taxon>Astigmata</taxon>
        <taxon>Glycyphagoidea</taxon>
        <taxon>Echimyopodidae</taxon>
        <taxon>Blomia</taxon>
    </lineage>
</organism>
<comment type="function">
    <text evidence="6">Required for the Mettl1-dependent formation of N(7)-methylguanine at position 46 (m7G46) in tRNA. In the Mettl1-wuho methyltransferase complex, it is required to stabilize and induce conformational changes of the catalytic subunit. Required for binding of nanos mRNA and repression of translation by the mei-P26-bgcn-bam-sxl complex. May cooperate with mei-P26 and nanos to derepress the BMP signaling pathway. May cooperate with mei-P26 to suppress expression of a subset of microRNAs. May cooperate with mei-P26 to regulate bam expression levels in germline cells during gametogenesis. Required to promote mitosis to meiosis transition during gametogenesis. May regulate germline cell division in part by regulating ribosome biogenesis.</text>
</comment>
<comment type="caution">
    <text evidence="10">The sequence shown here is derived from an EMBL/GenBank/DDBJ whole genome shotgun (WGS) entry which is preliminary data.</text>
</comment>
<dbReference type="OMA" id="CYPNTYN"/>
<dbReference type="Pfam" id="PF00400">
    <property type="entry name" value="WD40"/>
    <property type="match status" value="1"/>
</dbReference>
<evidence type="ECO:0000256" key="7">
    <source>
        <dbReference type="ARBA" id="ARBA00093542"/>
    </source>
</evidence>
<dbReference type="PROSITE" id="PS50294">
    <property type="entry name" value="WD_REPEATS_REGION"/>
    <property type="match status" value="1"/>
</dbReference>
<dbReference type="HAMAP" id="MF_03056">
    <property type="entry name" value="TRM82"/>
    <property type="match status" value="1"/>
</dbReference>
<dbReference type="InterPro" id="IPR036322">
    <property type="entry name" value="WD40_repeat_dom_sf"/>
</dbReference>
<evidence type="ECO:0000256" key="2">
    <source>
        <dbReference type="ARBA" id="ARBA00022574"/>
    </source>
</evidence>
<evidence type="ECO:0000313" key="10">
    <source>
        <dbReference type="EMBL" id="KAJ6221309.1"/>
    </source>
</evidence>
<dbReference type="PANTHER" id="PTHR16288">
    <property type="entry name" value="WD40 REPEAT PROTEIN 4"/>
    <property type="match status" value="1"/>
</dbReference>
<name>A0A9Q0M9D1_BLOTA</name>
<comment type="pathway">
    <text evidence="8">tRNA modification; N(7)-methylguanine-tRNA biosynthesis.</text>
</comment>
<dbReference type="PROSITE" id="PS50082">
    <property type="entry name" value="WD_REPEATS_2"/>
    <property type="match status" value="1"/>
</dbReference>
<dbReference type="InterPro" id="IPR001680">
    <property type="entry name" value="WD40_rpt"/>
</dbReference>
<sequence length="376" mass="44053">MLKQSARINFFIFNLRDESFKQERIECFSDGESNEKCDSKKLEPNGNIVCGCVSDSEDLIALCDEKKDLIVFNRKTDWFKKFNVKRMLTKIMFIDQERKIIGCDRGGDIFQFDLMDDSQSGKLLLGHCSMLLDFLITKDNRYIISCDRDEKIRVTNYPNTYNIHTYCLGHEEFVSSILLIDSEKTLISGSGDGKIILWNYIDGKQITSIQLDFQLLSQEEFPKPKERSKFPIKFMTIDKTETYLAVSFYNQPFICLFRIVKDSETISLKFLEKYESNLDSEPVHLQFDLAHHNFLWVVGARSQLKWVDLFEIVQERIKPAMCESKLIDKFNQTVNLGSIIANDRKMNSVDGLFKHYYDNVEEYYQRKLKRIEDSAK</sequence>
<dbReference type="SUPFAM" id="SSF50978">
    <property type="entry name" value="WD40 repeat-like"/>
    <property type="match status" value="1"/>
</dbReference>
<proteinExistence type="inferred from homology"/>
<reference evidence="10" key="1">
    <citation type="submission" date="2022-12" db="EMBL/GenBank/DDBJ databases">
        <title>Genome assemblies of Blomia tropicalis.</title>
        <authorList>
            <person name="Cui Y."/>
        </authorList>
    </citation>
    <scope>NUCLEOTIDE SEQUENCE</scope>
    <source>
        <tissue evidence="10">Adult mites</tissue>
    </source>
</reference>
<evidence type="ECO:0000256" key="1">
    <source>
        <dbReference type="ARBA" id="ARBA00004123"/>
    </source>
</evidence>
<dbReference type="GO" id="GO:0106004">
    <property type="term" value="P:tRNA (guanine-N7)-methylation"/>
    <property type="evidence" value="ECO:0007669"/>
    <property type="project" value="UniProtKB-UniRule"/>
</dbReference>
<keyword evidence="2 8" id="KW-0853">WD repeat</keyword>
<keyword evidence="5 8" id="KW-0539">Nucleus</keyword>
<gene>
    <name evidence="10" type="ORF">RDWZM_007121</name>
</gene>
<dbReference type="GO" id="GO:0005829">
    <property type="term" value="C:cytosol"/>
    <property type="evidence" value="ECO:0007669"/>
    <property type="project" value="TreeGrafter"/>
</dbReference>
<dbReference type="PANTHER" id="PTHR16288:SF0">
    <property type="entry name" value="TRNA (GUANINE-N(7)-)-METHYLTRANSFERASE NON-CATALYTIC SUBUNIT WDR4"/>
    <property type="match status" value="1"/>
</dbReference>
<dbReference type="Proteomes" id="UP001142055">
    <property type="component" value="Chromosome 2"/>
</dbReference>
<accession>A0A9Q0M9D1</accession>
<evidence type="ECO:0000256" key="4">
    <source>
        <dbReference type="ARBA" id="ARBA00022737"/>
    </source>
</evidence>
<protein>
    <recommendedName>
        <fullName evidence="8">tRNA (guanine-N(7)-)-methyltransferase non-catalytic subunit</fullName>
    </recommendedName>
    <alternativeName>
        <fullName evidence="8">WD repeat-containing protein 4 homolog</fullName>
    </alternativeName>
</protein>
<evidence type="ECO:0000256" key="9">
    <source>
        <dbReference type="PROSITE-ProRule" id="PRU00221"/>
    </source>
</evidence>
<comment type="function">
    <text evidence="8">Required for the formation of N(7)-methylguanine at position 46 (m7G46) in tRNA. In the complex, it is required to stabilize and induce conformational changes of the catalytic subunit.</text>
</comment>
<comment type="subunit">
    <text evidence="7">Forms a heterodimer with the catalytic subunit Mettl1. Interacts with mei-P26 and weakly interacts with bgcn; required for the function or formation of the mei-P26-bgcn-bam-sxl complex. Interacts with nanos; may be involved in mei-P26-dependent derepression of the BMP signaling pathway. Interacts with Myc; the interaction may be mediated by mei-P26 and may be involved in the regulation of ribosome biogenesis.</text>
</comment>
<evidence type="ECO:0000256" key="5">
    <source>
        <dbReference type="ARBA" id="ARBA00023242"/>
    </source>
</evidence>
<keyword evidence="4 8" id="KW-0677">Repeat</keyword>
<dbReference type="SMART" id="SM00320">
    <property type="entry name" value="WD40"/>
    <property type="match status" value="3"/>
</dbReference>
<dbReference type="GO" id="GO:0043527">
    <property type="term" value="C:tRNA methyltransferase complex"/>
    <property type="evidence" value="ECO:0007669"/>
    <property type="project" value="TreeGrafter"/>
</dbReference>
<comment type="similarity">
    <text evidence="8">Belongs to the WD repeat TRM82 family.</text>
</comment>
<feature type="repeat" description="WD" evidence="9">
    <location>
        <begin position="167"/>
        <end position="208"/>
    </location>
</feature>
<dbReference type="Gene3D" id="2.130.10.10">
    <property type="entry name" value="YVTN repeat-like/Quinoprotein amine dehydrogenase"/>
    <property type="match status" value="1"/>
</dbReference>
<evidence type="ECO:0000256" key="3">
    <source>
        <dbReference type="ARBA" id="ARBA00022694"/>
    </source>
</evidence>
<evidence type="ECO:0000313" key="11">
    <source>
        <dbReference type="Proteomes" id="UP001142055"/>
    </source>
</evidence>
<dbReference type="AlphaFoldDB" id="A0A9Q0M9D1"/>
<keyword evidence="3 8" id="KW-0819">tRNA processing</keyword>
<keyword evidence="11" id="KW-1185">Reference proteome</keyword>
<dbReference type="EMBL" id="JAPWDV010000002">
    <property type="protein sequence ID" value="KAJ6221309.1"/>
    <property type="molecule type" value="Genomic_DNA"/>
</dbReference>
<evidence type="ECO:0000256" key="8">
    <source>
        <dbReference type="HAMAP-Rule" id="MF_03056"/>
    </source>
</evidence>
<evidence type="ECO:0000256" key="6">
    <source>
        <dbReference type="ARBA" id="ARBA00093337"/>
    </source>
</evidence>
<comment type="subcellular location">
    <subcellularLocation>
        <location evidence="1 8">Nucleus</location>
    </subcellularLocation>
</comment>
<dbReference type="InterPro" id="IPR015943">
    <property type="entry name" value="WD40/YVTN_repeat-like_dom_sf"/>
</dbReference>
<dbReference type="GO" id="GO:0005634">
    <property type="term" value="C:nucleus"/>
    <property type="evidence" value="ECO:0007669"/>
    <property type="project" value="UniProtKB-SubCell"/>
</dbReference>